<keyword evidence="4 12" id="KW-0963">Cytoplasm</keyword>
<feature type="short sequence motif" description="'HIGH' region" evidence="12">
    <location>
        <begin position="30"/>
        <end position="40"/>
    </location>
</feature>
<feature type="binding site" evidence="12">
    <location>
        <position position="238"/>
    </location>
    <ligand>
        <name>Zn(2+)</name>
        <dbReference type="ChEBI" id="CHEBI:29105"/>
    </ligand>
</feature>
<dbReference type="RefSeq" id="WP_341764812.1">
    <property type="nucleotide sequence ID" value="NZ_OZ034688.1"/>
</dbReference>
<dbReference type="InterPro" id="IPR056411">
    <property type="entry name" value="CysS_C"/>
</dbReference>
<feature type="binding site" evidence="12">
    <location>
        <position position="209"/>
    </location>
    <ligand>
        <name>Zn(2+)</name>
        <dbReference type="ChEBI" id="CHEBI:29105"/>
    </ligand>
</feature>
<comment type="subcellular location">
    <subcellularLocation>
        <location evidence="1 12">Cytoplasm</location>
    </subcellularLocation>
</comment>
<evidence type="ECO:0000256" key="3">
    <source>
        <dbReference type="ARBA" id="ARBA00011245"/>
    </source>
</evidence>
<feature type="binding site" evidence="12">
    <location>
        <position position="269"/>
    </location>
    <ligand>
        <name>ATP</name>
        <dbReference type="ChEBI" id="CHEBI:30616"/>
    </ligand>
</feature>
<keyword evidence="6 12" id="KW-0479">Metal-binding</keyword>
<dbReference type="InterPro" id="IPR024909">
    <property type="entry name" value="Cys-tRNA/MSH_ligase"/>
</dbReference>
<dbReference type="InterPro" id="IPR032678">
    <property type="entry name" value="tRNA-synt_1_cat_dom"/>
</dbReference>
<dbReference type="Pfam" id="PF23493">
    <property type="entry name" value="CysS_C"/>
    <property type="match status" value="1"/>
</dbReference>
<dbReference type="Pfam" id="PF09190">
    <property type="entry name" value="DALR_2"/>
    <property type="match status" value="1"/>
</dbReference>
<proteinExistence type="inferred from homology"/>
<evidence type="ECO:0000313" key="15">
    <source>
        <dbReference type="Proteomes" id="UP001497533"/>
    </source>
</evidence>
<keyword evidence="5 12" id="KW-0436">Ligase</keyword>
<keyword evidence="15" id="KW-1185">Reference proteome</keyword>
<dbReference type="GO" id="GO:0004817">
    <property type="term" value="F:cysteine-tRNA ligase activity"/>
    <property type="evidence" value="ECO:0007669"/>
    <property type="project" value="UniProtKB-EC"/>
</dbReference>
<keyword evidence="9 12" id="KW-0067">ATP-binding</keyword>
<evidence type="ECO:0000256" key="10">
    <source>
        <dbReference type="ARBA" id="ARBA00022917"/>
    </source>
</evidence>
<dbReference type="Pfam" id="PF01406">
    <property type="entry name" value="tRNA-synt_1e"/>
    <property type="match status" value="1"/>
</dbReference>
<feature type="binding site" evidence="12">
    <location>
        <position position="28"/>
    </location>
    <ligand>
        <name>Zn(2+)</name>
        <dbReference type="ChEBI" id="CHEBI:29105"/>
    </ligand>
</feature>
<feature type="short sequence motif" description="'KMSKS' region" evidence="12">
    <location>
        <begin position="266"/>
        <end position="270"/>
    </location>
</feature>
<keyword evidence="8 12" id="KW-0862">Zinc</keyword>
<dbReference type="InterPro" id="IPR015273">
    <property type="entry name" value="Cys-tRNA-synt_Ia_DALR"/>
</dbReference>
<comment type="subunit">
    <text evidence="3 12">Monomer.</text>
</comment>
<organism evidence="14 15">
    <name type="scientific">Candidatus Providencia siddallii</name>
    <dbReference type="NCBI Taxonomy" id="1715285"/>
    <lineage>
        <taxon>Bacteria</taxon>
        <taxon>Pseudomonadati</taxon>
        <taxon>Pseudomonadota</taxon>
        <taxon>Gammaproteobacteria</taxon>
        <taxon>Enterobacterales</taxon>
        <taxon>Morganellaceae</taxon>
        <taxon>Providencia</taxon>
    </lineage>
</organism>
<dbReference type="Gene3D" id="3.40.50.620">
    <property type="entry name" value="HUPs"/>
    <property type="match status" value="1"/>
</dbReference>
<keyword evidence="11 12" id="KW-0030">Aminoacyl-tRNA synthetase</keyword>
<evidence type="ECO:0000256" key="8">
    <source>
        <dbReference type="ARBA" id="ARBA00022833"/>
    </source>
</evidence>
<sequence>MLQIFNTLSRKKEEFKPIHKKNIGMYVCGITLYDLCHIGHARTFIIFDVISRYLRHLGYKLTYVRNITDIDDKIIQRATKNNESVNDLTNRMFVEMNKDFSLLNILPPDKEPRVTHYINDIIIFIEKLIKSGHSYVAKNGDVMFDVKTYHSYGILSGQNLNKLKTGKHIKYFNIKNNEMDFVLWKMSKKNEPSWNSPWGKGRPGWHIECSVMNNIILGNHFDIHGGGCDLIFPHHENEIAQSVSIYNCKYVNYWMHSGMVTINEKKMSKSLNKFITIRDILKDYDAEVLRFFLLSSHYRSSLNYSKENLKQAYFSLKRLYNSLLDTDINLIPIKNGKFKKNFYDAMNDDFNTPLAYSVLFDMAYKINQLKYKNMFYEANVIAAQLRELGGILGLLNNNPENFLKKNNIQKINNNIESLIKQRAYARKNKNWHLADVIRNRLFEVGIILEDKNEKTFWRKK</sequence>
<evidence type="ECO:0000256" key="4">
    <source>
        <dbReference type="ARBA" id="ARBA00022490"/>
    </source>
</evidence>
<feature type="domain" description="Cysteinyl-tRNA synthetase class Ia DALR" evidence="13">
    <location>
        <begin position="341"/>
        <end position="403"/>
    </location>
</feature>
<dbReference type="Gene3D" id="1.20.120.1910">
    <property type="entry name" value="Cysteine-tRNA ligase, C-terminal anti-codon recognition domain"/>
    <property type="match status" value="1"/>
</dbReference>
<keyword evidence="7 12" id="KW-0547">Nucleotide-binding</keyword>
<evidence type="ECO:0000256" key="6">
    <source>
        <dbReference type="ARBA" id="ARBA00022723"/>
    </source>
</evidence>
<dbReference type="HAMAP" id="MF_00041">
    <property type="entry name" value="Cys_tRNA_synth"/>
    <property type="match status" value="1"/>
</dbReference>
<dbReference type="CDD" id="cd07963">
    <property type="entry name" value="Anticodon_Ia_Cys"/>
    <property type="match status" value="1"/>
</dbReference>
<dbReference type="PRINTS" id="PR00983">
    <property type="entry name" value="TRNASYNTHCYS"/>
</dbReference>
<evidence type="ECO:0000256" key="11">
    <source>
        <dbReference type="ARBA" id="ARBA00023146"/>
    </source>
</evidence>
<comment type="catalytic activity">
    <reaction evidence="12">
        <text>tRNA(Cys) + L-cysteine + ATP = L-cysteinyl-tRNA(Cys) + AMP + diphosphate</text>
        <dbReference type="Rhea" id="RHEA:17773"/>
        <dbReference type="Rhea" id="RHEA-COMP:9661"/>
        <dbReference type="Rhea" id="RHEA-COMP:9679"/>
        <dbReference type="ChEBI" id="CHEBI:30616"/>
        <dbReference type="ChEBI" id="CHEBI:33019"/>
        <dbReference type="ChEBI" id="CHEBI:35235"/>
        <dbReference type="ChEBI" id="CHEBI:78442"/>
        <dbReference type="ChEBI" id="CHEBI:78517"/>
        <dbReference type="ChEBI" id="CHEBI:456215"/>
        <dbReference type="EC" id="6.1.1.16"/>
    </reaction>
</comment>
<dbReference type="InterPro" id="IPR009080">
    <property type="entry name" value="tRNAsynth_Ia_anticodon-bd"/>
</dbReference>
<dbReference type="EMBL" id="OZ034688">
    <property type="protein sequence ID" value="CAL1329342.1"/>
    <property type="molecule type" value="Genomic_DNA"/>
</dbReference>
<accession>A0ABM9NPD0</accession>
<evidence type="ECO:0000259" key="13">
    <source>
        <dbReference type="SMART" id="SM00840"/>
    </source>
</evidence>
<evidence type="ECO:0000313" key="14">
    <source>
        <dbReference type="EMBL" id="CAL1329342.1"/>
    </source>
</evidence>
<dbReference type="SUPFAM" id="SSF52374">
    <property type="entry name" value="Nucleotidylyl transferase"/>
    <property type="match status" value="1"/>
</dbReference>
<feature type="binding site" evidence="12">
    <location>
        <position position="234"/>
    </location>
    <ligand>
        <name>Zn(2+)</name>
        <dbReference type="ChEBI" id="CHEBI:29105"/>
    </ligand>
</feature>
<name>A0ABM9NPD0_9GAMM</name>
<dbReference type="CDD" id="cd00672">
    <property type="entry name" value="CysRS_core"/>
    <property type="match status" value="1"/>
</dbReference>
<evidence type="ECO:0000256" key="1">
    <source>
        <dbReference type="ARBA" id="ARBA00004496"/>
    </source>
</evidence>
<comment type="similarity">
    <text evidence="2 12">Belongs to the class-I aminoacyl-tRNA synthetase family.</text>
</comment>
<dbReference type="Proteomes" id="UP001497533">
    <property type="component" value="Chromosome"/>
</dbReference>
<evidence type="ECO:0000256" key="12">
    <source>
        <dbReference type="HAMAP-Rule" id="MF_00041"/>
    </source>
</evidence>
<dbReference type="EC" id="6.1.1.16" evidence="12"/>
<evidence type="ECO:0000256" key="7">
    <source>
        <dbReference type="ARBA" id="ARBA00022741"/>
    </source>
</evidence>
<dbReference type="InterPro" id="IPR015803">
    <property type="entry name" value="Cys-tRNA-ligase"/>
</dbReference>
<dbReference type="SMART" id="SM00840">
    <property type="entry name" value="DALR_2"/>
    <property type="match status" value="1"/>
</dbReference>
<evidence type="ECO:0000256" key="9">
    <source>
        <dbReference type="ARBA" id="ARBA00022840"/>
    </source>
</evidence>
<protein>
    <recommendedName>
        <fullName evidence="12">Cysteine--tRNA ligase</fullName>
        <ecNumber evidence="12">6.1.1.16</ecNumber>
    </recommendedName>
    <alternativeName>
        <fullName evidence="12">Cysteinyl-tRNA synthetase</fullName>
        <shortName evidence="12">CysRS</shortName>
    </alternativeName>
</protein>
<gene>
    <name evidence="12 14" type="primary">cysS</name>
    <name evidence="14" type="ORF">PRHACTZTBTEA_424</name>
</gene>
<dbReference type="NCBIfam" id="TIGR00435">
    <property type="entry name" value="cysS"/>
    <property type="match status" value="1"/>
</dbReference>
<reference evidence="14" key="1">
    <citation type="submission" date="2024-04" db="EMBL/GenBank/DDBJ databases">
        <authorList>
            <person name="Manzano-Marin A."/>
            <person name="Manzano-Marin A."/>
            <person name="Alejandro Manzano Marin A."/>
        </authorList>
    </citation>
    <scope>NUCLEOTIDE SEQUENCE [LARGE SCALE GENOMIC DNA]</scope>
    <source>
        <strain evidence="14">TABTEA</strain>
    </source>
</reference>
<dbReference type="PANTHER" id="PTHR10890:SF3">
    <property type="entry name" value="CYSTEINE--TRNA LIGASE, CYTOPLASMIC"/>
    <property type="match status" value="1"/>
</dbReference>
<dbReference type="InterPro" id="IPR014729">
    <property type="entry name" value="Rossmann-like_a/b/a_fold"/>
</dbReference>
<comment type="cofactor">
    <cofactor evidence="12">
        <name>Zn(2+)</name>
        <dbReference type="ChEBI" id="CHEBI:29105"/>
    </cofactor>
    <text evidence="12">Binds 1 zinc ion per subunit.</text>
</comment>
<evidence type="ECO:0000256" key="2">
    <source>
        <dbReference type="ARBA" id="ARBA00005594"/>
    </source>
</evidence>
<keyword evidence="10 12" id="KW-0648">Protein biosynthesis</keyword>
<dbReference type="PANTHER" id="PTHR10890">
    <property type="entry name" value="CYSTEINYL-TRNA SYNTHETASE"/>
    <property type="match status" value="1"/>
</dbReference>
<evidence type="ECO:0000256" key="5">
    <source>
        <dbReference type="ARBA" id="ARBA00022598"/>
    </source>
</evidence>
<dbReference type="SUPFAM" id="SSF47323">
    <property type="entry name" value="Anticodon-binding domain of a subclass of class I aminoacyl-tRNA synthetases"/>
    <property type="match status" value="1"/>
</dbReference>